<gene>
    <name evidence="1" type="ORF">C484_19877</name>
</gene>
<reference evidence="1 2" key="1">
    <citation type="journal article" date="2014" name="PLoS Genet.">
        <title>Phylogenetically driven sequencing of extremely halophilic archaea reveals strategies for static and dynamic osmo-response.</title>
        <authorList>
            <person name="Becker E.A."/>
            <person name="Seitzer P.M."/>
            <person name="Tritt A."/>
            <person name="Larsen D."/>
            <person name="Krusor M."/>
            <person name="Yao A.I."/>
            <person name="Wu D."/>
            <person name="Madern D."/>
            <person name="Eisen J.A."/>
            <person name="Darling A.E."/>
            <person name="Facciotti M.T."/>
        </authorList>
    </citation>
    <scope>NUCLEOTIDE SEQUENCE [LARGE SCALE GENOMIC DNA]</scope>
    <source>
        <strain evidence="1 2">DSM 12281</strain>
    </source>
</reference>
<accession>L9ZJ50</accession>
<dbReference type="InterPro" id="IPR036249">
    <property type="entry name" value="Thioredoxin-like_sf"/>
</dbReference>
<dbReference type="PATRIC" id="fig|1230458.4.peg.3999"/>
<evidence type="ECO:0008006" key="3">
    <source>
        <dbReference type="Google" id="ProtNLM"/>
    </source>
</evidence>
<dbReference type="SUPFAM" id="SSF52833">
    <property type="entry name" value="Thioredoxin-like"/>
    <property type="match status" value="1"/>
</dbReference>
<dbReference type="Proteomes" id="UP000011648">
    <property type="component" value="Unassembled WGS sequence"/>
</dbReference>
<dbReference type="Gene3D" id="3.40.30.10">
    <property type="entry name" value="Glutaredoxin"/>
    <property type="match status" value="1"/>
</dbReference>
<keyword evidence="2" id="KW-1185">Reference proteome</keyword>
<dbReference type="AlphaFoldDB" id="L9ZJ50"/>
<organism evidence="1 2">
    <name type="scientific">Natrialba taiwanensis DSM 12281</name>
    <dbReference type="NCBI Taxonomy" id="1230458"/>
    <lineage>
        <taxon>Archaea</taxon>
        <taxon>Methanobacteriati</taxon>
        <taxon>Methanobacteriota</taxon>
        <taxon>Stenosarchaea group</taxon>
        <taxon>Halobacteria</taxon>
        <taxon>Halobacteriales</taxon>
        <taxon>Natrialbaceae</taxon>
        <taxon>Natrialba</taxon>
    </lineage>
</organism>
<dbReference type="STRING" id="1230458.C484_19877"/>
<name>L9ZJ50_9EURY</name>
<dbReference type="OrthoDB" id="198458at2157"/>
<evidence type="ECO:0000313" key="2">
    <source>
        <dbReference type="Proteomes" id="UP000011648"/>
    </source>
</evidence>
<comment type="caution">
    <text evidence="1">The sequence shown here is derived from an EMBL/GenBank/DDBJ whole genome shotgun (WGS) entry which is preliminary data.</text>
</comment>
<proteinExistence type="predicted"/>
<dbReference type="RefSeq" id="WP_006827562.1">
    <property type="nucleotide sequence ID" value="NZ_AOIL01000067.1"/>
</dbReference>
<dbReference type="EMBL" id="AOIL01000067">
    <property type="protein sequence ID" value="ELY85612.1"/>
    <property type="molecule type" value="Genomic_DNA"/>
</dbReference>
<evidence type="ECO:0000313" key="1">
    <source>
        <dbReference type="EMBL" id="ELY85612.1"/>
    </source>
</evidence>
<dbReference type="CDD" id="cd02980">
    <property type="entry name" value="TRX_Fd_family"/>
    <property type="match status" value="1"/>
</dbReference>
<protein>
    <recommendedName>
        <fullName evidence="3">(2Fe-2S) ferredoxin</fullName>
    </recommendedName>
</protein>
<sequence length="112" mass="12188">MNERTERQRERLDAHVFVCTNARESAHASCGTVGAEETVVAVKDWLRERDAFWTAVSVGTTSCLGLCSEDGVAITIQPRNTWYSDVTPEDVPELLAAEFGPAADCIGDPDDS</sequence>